<dbReference type="PRINTS" id="PR00081">
    <property type="entry name" value="GDHRDH"/>
</dbReference>
<gene>
    <name evidence="5" type="ORF">KO481_16885</name>
</gene>
<dbReference type="InterPro" id="IPR057326">
    <property type="entry name" value="KR_dom"/>
</dbReference>
<dbReference type="PRINTS" id="PR00080">
    <property type="entry name" value="SDRFAMILY"/>
</dbReference>
<reference evidence="5 6" key="1">
    <citation type="submission" date="2021-06" db="EMBL/GenBank/DDBJ databases">
        <title>Actinomycetes sequencing.</title>
        <authorList>
            <person name="Shan Q."/>
        </authorList>
    </citation>
    <scope>NUCLEOTIDE SEQUENCE [LARGE SCALE GENOMIC DNA]</scope>
    <source>
        <strain evidence="5 6">NEAU-G5</strain>
    </source>
</reference>
<dbReference type="InterPro" id="IPR020904">
    <property type="entry name" value="Sc_DH/Rdtase_CS"/>
</dbReference>
<proteinExistence type="inferred from homology"/>
<dbReference type="SUPFAM" id="SSF51735">
    <property type="entry name" value="NAD(P)-binding Rossmann-fold domains"/>
    <property type="match status" value="1"/>
</dbReference>
<accession>A0ABS6AYS0</accession>
<feature type="domain" description="Cyclic nucleotide-binding" evidence="4">
    <location>
        <begin position="245"/>
        <end position="284"/>
    </location>
</feature>
<dbReference type="PROSITE" id="PS50042">
    <property type="entry name" value="CNMP_BINDING_3"/>
    <property type="match status" value="1"/>
</dbReference>
<evidence type="ECO:0000313" key="6">
    <source>
        <dbReference type="Proteomes" id="UP000733379"/>
    </source>
</evidence>
<protein>
    <submittedName>
        <fullName evidence="5">SDR family NAD(P)-dependent oxidoreductase</fullName>
    </submittedName>
</protein>
<dbReference type="Proteomes" id="UP000733379">
    <property type="component" value="Unassembled WGS sequence"/>
</dbReference>
<dbReference type="InterPro" id="IPR002347">
    <property type="entry name" value="SDR_fam"/>
</dbReference>
<evidence type="ECO:0000313" key="5">
    <source>
        <dbReference type="EMBL" id="MBU3063197.1"/>
    </source>
</evidence>
<comment type="caution">
    <text evidence="5">The sequence shown here is derived from an EMBL/GenBank/DDBJ whole genome shotgun (WGS) entry which is preliminary data.</text>
</comment>
<dbReference type="Gene3D" id="3.40.50.720">
    <property type="entry name" value="NAD(P)-binding Rossmann-like Domain"/>
    <property type="match status" value="1"/>
</dbReference>
<name>A0ABS6AYS0_9NOCA</name>
<dbReference type="EMBL" id="JAHKNI010000005">
    <property type="protein sequence ID" value="MBU3063197.1"/>
    <property type="molecule type" value="Genomic_DNA"/>
</dbReference>
<dbReference type="InterPro" id="IPR000595">
    <property type="entry name" value="cNMP-bd_dom"/>
</dbReference>
<dbReference type="RefSeq" id="WP_215918108.1">
    <property type="nucleotide sequence ID" value="NZ_JAHKNI010000005.1"/>
</dbReference>
<evidence type="ECO:0000256" key="1">
    <source>
        <dbReference type="ARBA" id="ARBA00006484"/>
    </source>
</evidence>
<keyword evidence="6" id="KW-1185">Reference proteome</keyword>
<comment type="similarity">
    <text evidence="1 3">Belongs to the short-chain dehydrogenases/reductases (SDR) family.</text>
</comment>
<organism evidence="5 6">
    <name type="scientific">Nocardia albiluteola</name>
    <dbReference type="NCBI Taxonomy" id="2842303"/>
    <lineage>
        <taxon>Bacteria</taxon>
        <taxon>Bacillati</taxon>
        <taxon>Actinomycetota</taxon>
        <taxon>Actinomycetes</taxon>
        <taxon>Mycobacteriales</taxon>
        <taxon>Nocardiaceae</taxon>
        <taxon>Nocardia</taxon>
    </lineage>
</organism>
<evidence type="ECO:0000256" key="2">
    <source>
        <dbReference type="ARBA" id="ARBA00023002"/>
    </source>
</evidence>
<dbReference type="PANTHER" id="PTHR44196">
    <property type="entry name" value="DEHYDROGENASE/REDUCTASE SDR FAMILY MEMBER 7B"/>
    <property type="match status" value="1"/>
</dbReference>
<keyword evidence="2" id="KW-0560">Oxidoreductase</keyword>
<sequence length="284" mass="30181">MTLFERAAQARGPVTSFFAGQVVALTGAGSGIGRELAIELSRRGASLALAGRRGEALHETRELCTAPGDVDAIEVDVRDQAQVAEFARRTVDRFGRCDVLLANAGILHVGSVDATPHDDFDSVMDINFGGVVRSVKAFLPHLIATGQPARIATVSSALGLIGSAHHAPYCASKFALRGFTESLRAELAGTNVAVTAVYPGGVRTPISRSAWLAPDVDRNAIVTRFEDHIARTDADEAARRILKGVERGSARVLIGADARRTELAARIAGPHFGEFLRLISRPKL</sequence>
<dbReference type="SMART" id="SM00822">
    <property type="entry name" value="PKS_KR"/>
    <property type="match status" value="1"/>
</dbReference>
<evidence type="ECO:0000259" key="4">
    <source>
        <dbReference type="PROSITE" id="PS50042"/>
    </source>
</evidence>
<dbReference type="InterPro" id="IPR036291">
    <property type="entry name" value="NAD(P)-bd_dom_sf"/>
</dbReference>
<evidence type="ECO:0000256" key="3">
    <source>
        <dbReference type="RuleBase" id="RU000363"/>
    </source>
</evidence>
<dbReference type="Pfam" id="PF00106">
    <property type="entry name" value="adh_short"/>
    <property type="match status" value="1"/>
</dbReference>
<dbReference type="PROSITE" id="PS00061">
    <property type="entry name" value="ADH_SHORT"/>
    <property type="match status" value="1"/>
</dbReference>
<dbReference type="PANTHER" id="PTHR44196:SF1">
    <property type="entry name" value="DEHYDROGENASE_REDUCTASE SDR FAMILY MEMBER 7B"/>
    <property type="match status" value="1"/>
</dbReference>